<organism evidence="2">
    <name type="scientific">Zea mays</name>
    <name type="common">Maize</name>
    <dbReference type="NCBI Taxonomy" id="4577"/>
    <lineage>
        <taxon>Eukaryota</taxon>
        <taxon>Viridiplantae</taxon>
        <taxon>Streptophyta</taxon>
        <taxon>Embryophyta</taxon>
        <taxon>Tracheophyta</taxon>
        <taxon>Spermatophyta</taxon>
        <taxon>Magnoliopsida</taxon>
        <taxon>Liliopsida</taxon>
        <taxon>Poales</taxon>
        <taxon>Poaceae</taxon>
        <taxon>PACMAD clade</taxon>
        <taxon>Panicoideae</taxon>
        <taxon>Andropogonodae</taxon>
        <taxon>Andropogoneae</taxon>
        <taxon>Tripsacinae</taxon>
        <taxon>Zea</taxon>
    </lineage>
</organism>
<dbReference type="Pfam" id="PF00467">
    <property type="entry name" value="KOW"/>
    <property type="match status" value="1"/>
</dbReference>
<proteinExistence type="predicted"/>
<dbReference type="GO" id="GO:0005840">
    <property type="term" value="C:ribosome"/>
    <property type="evidence" value="ECO:0007669"/>
    <property type="project" value="InterPro"/>
</dbReference>
<reference evidence="2" key="1">
    <citation type="journal article" date="2018" name="Nat. Genet.">
        <title>Extensive intraspecific gene order and gene structural variations between Mo17 and other maize genomes.</title>
        <authorList>
            <person name="Sun S."/>
            <person name="Zhou Y."/>
            <person name="Chen J."/>
            <person name="Shi J."/>
            <person name="Zhao H."/>
            <person name="Zhao H."/>
            <person name="Song W."/>
            <person name="Zhang M."/>
            <person name="Cui Y."/>
            <person name="Dong X."/>
            <person name="Liu H."/>
            <person name="Ma X."/>
            <person name="Jiao Y."/>
            <person name="Wang B."/>
            <person name="Wei X."/>
            <person name="Stein J.C."/>
            <person name="Glaubitz J.C."/>
            <person name="Lu F."/>
            <person name="Yu G."/>
            <person name="Liang C."/>
            <person name="Fengler K."/>
            <person name="Li B."/>
            <person name="Rafalski A."/>
            <person name="Schnable P.S."/>
            <person name="Ware D.H."/>
            <person name="Buckler E.S."/>
            <person name="Lai J."/>
        </authorList>
    </citation>
    <scope>NUCLEOTIDE SEQUENCE [LARGE SCALE GENOMIC DNA]</scope>
    <source>
        <tissue evidence="2">Seedling</tissue>
    </source>
</reference>
<dbReference type="GO" id="GO:0006412">
    <property type="term" value="P:translation"/>
    <property type="evidence" value="ECO:0007669"/>
    <property type="project" value="InterPro"/>
</dbReference>
<dbReference type="Gene3D" id="2.30.30.30">
    <property type="match status" value="1"/>
</dbReference>
<accession>A0A3L6EP07</accession>
<dbReference type="EMBL" id="NCVQ01000006">
    <property type="protein sequence ID" value="PWZ22625.1"/>
    <property type="molecule type" value="Genomic_DNA"/>
</dbReference>
<sequence>MASRRHATPSNGNDYLPMDIVELSSDHLIENKPLLLKDVKFQKVHGLTSAYRPLFVRDTTFANGEQKTPSGSARQPLQLTNDVTKMMQKHQLETPQFHQTRFSVLLNVPRSTEKFYFHVVAGIHLRDVSFLIPHSWLPAMLDDQMSFPSLRQTRTTGCFRLHPIRDEDAKFKLCNGMSVQFDVGNMVMVTGGRNTGRVGVIKNWEKHKGIFEENIEWNSNLVVAKVWRLEFI</sequence>
<dbReference type="InterPro" id="IPR005824">
    <property type="entry name" value="KOW"/>
</dbReference>
<evidence type="ECO:0000259" key="1">
    <source>
        <dbReference type="Pfam" id="PF00467"/>
    </source>
</evidence>
<dbReference type="PANTHER" id="PTHR11581">
    <property type="entry name" value="30S/40S RIBOSOMAL PROTEIN S4"/>
    <property type="match status" value="1"/>
</dbReference>
<dbReference type="AlphaFoldDB" id="A0A3L6EP07"/>
<protein>
    <recommendedName>
        <fullName evidence="1">KOW domain-containing protein</fullName>
    </recommendedName>
</protein>
<dbReference type="FunFam" id="2.30.30.30:FF:000031">
    <property type="entry name" value="40S ribosomal protein S4-3"/>
    <property type="match status" value="1"/>
</dbReference>
<comment type="caution">
    <text evidence="2">The sequence shown here is derived from an EMBL/GenBank/DDBJ whole genome shotgun (WGS) entry which is preliminary data.</text>
</comment>
<dbReference type="InterPro" id="IPR000876">
    <property type="entry name" value="Ribosomal_eS4"/>
</dbReference>
<dbReference type="CDD" id="cd06087">
    <property type="entry name" value="KOW_RPS4"/>
    <property type="match status" value="1"/>
</dbReference>
<dbReference type="Proteomes" id="UP000251960">
    <property type="component" value="Chromosome 5"/>
</dbReference>
<dbReference type="GO" id="GO:0003735">
    <property type="term" value="F:structural constituent of ribosome"/>
    <property type="evidence" value="ECO:0007669"/>
    <property type="project" value="InterPro"/>
</dbReference>
<dbReference type="PANTHER" id="PTHR11581:SF44">
    <property type="entry name" value="RIBOSOMAL PROTEIN S4E CENTRAL REGION DOMAIN-CONTAINING PROTEIN"/>
    <property type="match status" value="1"/>
</dbReference>
<name>A0A3L6EP07_MAIZE</name>
<dbReference type="ExpressionAtlas" id="A0A3L6EP07">
    <property type="expression patterns" value="baseline and differential"/>
</dbReference>
<dbReference type="InterPro" id="IPR014722">
    <property type="entry name" value="Rib_uL2_dom2"/>
</dbReference>
<feature type="domain" description="KOW" evidence="1">
    <location>
        <begin position="183"/>
        <end position="208"/>
    </location>
</feature>
<gene>
    <name evidence="2" type="ORF">Zm00014a_036718</name>
</gene>
<evidence type="ECO:0000313" key="2">
    <source>
        <dbReference type="EMBL" id="PWZ22625.1"/>
    </source>
</evidence>
<dbReference type="InterPro" id="IPR041982">
    <property type="entry name" value="Ribosomal_eS4_KOW"/>
</dbReference>